<dbReference type="InterPro" id="IPR002110">
    <property type="entry name" value="Ankyrin_rpt"/>
</dbReference>
<keyword evidence="3" id="KW-0175">Coiled coil</keyword>
<reference evidence="7" key="1">
    <citation type="submission" date="2023-03" db="EMBL/GenBank/DDBJ databases">
        <title>Complete genome of Cladonia borealis.</title>
        <authorList>
            <person name="Park H."/>
        </authorList>
    </citation>
    <scope>NUCLEOTIDE SEQUENCE</scope>
    <source>
        <strain evidence="7">ANT050790</strain>
    </source>
</reference>
<evidence type="ECO:0000313" key="8">
    <source>
        <dbReference type="Proteomes" id="UP001166286"/>
    </source>
</evidence>
<dbReference type="EMBL" id="JAFEKC020000004">
    <property type="protein sequence ID" value="KAK0515264.1"/>
    <property type="molecule type" value="Genomic_DNA"/>
</dbReference>
<dbReference type="AlphaFoldDB" id="A0AA39V6Y9"/>
<dbReference type="Gene3D" id="3.40.50.300">
    <property type="entry name" value="P-loop containing nucleotide triphosphate hydrolases"/>
    <property type="match status" value="1"/>
</dbReference>
<protein>
    <recommendedName>
        <fullName evidence="9">NWD NACHT-NTPase N-terminal domain-containing protein</fullName>
    </recommendedName>
</protein>
<dbReference type="InterPro" id="IPR036770">
    <property type="entry name" value="Ankyrin_rpt-contain_sf"/>
</dbReference>
<keyword evidence="8" id="KW-1185">Reference proteome</keyword>
<evidence type="ECO:0000256" key="4">
    <source>
        <dbReference type="SAM" id="MobiDB-lite"/>
    </source>
</evidence>
<name>A0AA39V6Y9_9LECA</name>
<sequence>MAPRGFRHLRSFLHKDQRRSGEAVHIGDSGHHGNASQAQLEGKRQNTVLPSDDRTVIEPTNSSKDVGLKVVELEALPDHPEPGKDGGLTCLQREELSMPELSKSEKLWRNAYAVLKRDERDLVRGFEDALGFDTISTRSTKRLGEILRQKVLEQDAKRLVITIMGKSVKIREIGEKIIAFVESTQDLVTVATSNEPHAALAWATVSLILPILLNQKKQVESMMEGLHDITALLRRYNIRDSLYLGGQAGSRSESCSEYEEAVTVLYKAIFLYQLRFYHHLGRPSMTRGVRNLGRLDDWENWKRDIEEANAECQKFENLFDRVAERDSWVRQDAGMKKQSWIQAQILQSITDASDERRAIYADQREERLLQSLSARYEEQKNINPKRVNRTCEWFLQSAEFRNWSHAKRSCLLWLSAGPGCGKSVLSRCLVDEDMVDRSLSTSIVCYFFFKDGQKGQMTAANAMSAINHQILAHYSDAALMAHSLERFRVHGEKLAEMFSELWANLLQSARDPIPGEIICILDALDECQPDERQQLLNALIEFYSALDSQSNADIRLKFLITSRPDLGIENRLARLGKSVSLVHFNADKEFNSISQDIDRFIEDQIPIVAHRLDQPSQERIMAHLKGMEHRTYLWLHLTFKEIAESAVAGTTEKQLRKFISTLPKSVDEAYENILNKSKEPHIARKFLQCILVARETLTVTDLNVAFGVWHYCTSYSTLDLEPGDSFVSTLKQICGNFVMVHDDEVYLIHQTAREFLIRLDNFQLAPTPGKMWQQSITKEEAEATLAHTCISVLCFEDFLEEPPYPARSLIMVKNQEWFDVRPFFVYCSEFWTSHYHSSAEMATPGMLKNIRQLCNPESMYFLNWFPVSGVYTYADISPNLLHISSLLGIDALVIEILNEISEKEAQKSACDGALSFAASAGRRDTMALLLEKGANVDIRDEEQRPVLHSAVLSKNAEAVKLLLEHGANVDALDGGGNSALSWACHHGHRGIVELLLAYNADFNTFSRDLGSPLFIAAYWGLENIVRLLFEKGARLRRDDWADSEGWDSDEGIVPTDELDRVYELVKDEDPEEYIRILIEDCHCNIESLE</sequence>
<comment type="caution">
    <text evidence="7">The sequence shown here is derived from an EMBL/GenBank/DDBJ whole genome shotgun (WGS) entry which is preliminary data.</text>
</comment>
<feature type="repeat" description="ANK" evidence="2">
    <location>
        <begin position="942"/>
        <end position="974"/>
    </location>
</feature>
<organism evidence="7 8">
    <name type="scientific">Cladonia borealis</name>
    <dbReference type="NCBI Taxonomy" id="184061"/>
    <lineage>
        <taxon>Eukaryota</taxon>
        <taxon>Fungi</taxon>
        <taxon>Dikarya</taxon>
        <taxon>Ascomycota</taxon>
        <taxon>Pezizomycotina</taxon>
        <taxon>Lecanoromycetes</taxon>
        <taxon>OSLEUM clade</taxon>
        <taxon>Lecanoromycetidae</taxon>
        <taxon>Lecanorales</taxon>
        <taxon>Lecanorineae</taxon>
        <taxon>Cladoniaceae</taxon>
        <taxon>Cladonia</taxon>
    </lineage>
</organism>
<dbReference type="PANTHER" id="PTHR10039">
    <property type="entry name" value="AMELOGENIN"/>
    <property type="match status" value="1"/>
</dbReference>
<dbReference type="SMART" id="SM00248">
    <property type="entry name" value="ANK"/>
    <property type="match status" value="4"/>
</dbReference>
<proteinExistence type="predicted"/>
<evidence type="ECO:0000259" key="5">
    <source>
        <dbReference type="Pfam" id="PF17100"/>
    </source>
</evidence>
<feature type="compositionally biased region" description="Polar residues" evidence="4">
    <location>
        <begin position="34"/>
        <end position="49"/>
    </location>
</feature>
<evidence type="ECO:0000256" key="3">
    <source>
        <dbReference type="SAM" id="Coils"/>
    </source>
</evidence>
<evidence type="ECO:0000313" key="7">
    <source>
        <dbReference type="EMBL" id="KAK0515264.1"/>
    </source>
</evidence>
<keyword evidence="2" id="KW-0040">ANK repeat</keyword>
<dbReference type="Gene3D" id="1.25.40.20">
    <property type="entry name" value="Ankyrin repeat-containing domain"/>
    <property type="match status" value="1"/>
</dbReference>
<evidence type="ECO:0000256" key="2">
    <source>
        <dbReference type="PROSITE-ProRule" id="PRU00023"/>
    </source>
</evidence>
<dbReference type="InterPro" id="IPR027417">
    <property type="entry name" value="P-loop_NTPase"/>
</dbReference>
<evidence type="ECO:0000259" key="6">
    <source>
        <dbReference type="Pfam" id="PF24883"/>
    </source>
</evidence>
<dbReference type="PROSITE" id="PS50297">
    <property type="entry name" value="ANK_REP_REGION"/>
    <property type="match status" value="3"/>
</dbReference>
<dbReference type="SUPFAM" id="SSF48403">
    <property type="entry name" value="Ankyrin repeat"/>
    <property type="match status" value="1"/>
</dbReference>
<dbReference type="Pfam" id="PF24883">
    <property type="entry name" value="NPHP3_N"/>
    <property type="match status" value="1"/>
</dbReference>
<dbReference type="Pfam" id="PF13637">
    <property type="entry name" value="Ank_4"/>
    <property type="match status" value="1"/>
</dbReference>
<feature type="coiled-coil region" evidence="3">
    <location>
        <begin position="298"/>
        <end position="325"/>
    </location>
</feature>
<gene>
    <name evidence="7" type="ORF">JMJ35_002643</name>
</gene>
<accession>A0AA39V6Y9</accession>
<dbReference type="PANTHER" id="PTHR10039:SF5">
    <property type="entry name" value="NACHT DOMAIN-CONTAINING PROTEIN"/>
    <property type="match status" value="1"/>
</dbReference>
<keyword evidence="1" id="KW-0677">Repeat</keyword>
<dbReference type="InterPro" id="IPR031359">
    <property type="entry name" value="NACHT_N"/>
</dbReference>
<dbReference type="PROSITE" id="PS50088">
    <property type="entry name" value="ANK_REPEAT"/>
    <property type="match status" value="3"/>
</dbReference>
<feature type="repeat" description="ANK" evidence="2">
    <location>
        <begin position="975"/>
        <end position="1007"/>
    </location>
</feature>
<dbReference type="Pfam" id="PF17100">
    <property type="entry name" value="NACHT_N"/>
    <property type="match status" value="1"/>
</dbReference>
<evidence type="ECO:0000256" key="1">
    <source>
        <dbReference type="ARBA" id="ARBA00022737"/>
    </source>
</evidence>
<feature type="domain" description="Nephrocystin 3-like N-terminal" evidence="6">
    <location>
        <begin position="390"/>
        <end position="563"/>
    </location>
</feature>
<evidence type="ECO:0008006" key="9">
    <source>
        <dbReference type="Google" id="ProtNLM"/>
    </source>
</evidence>
<dbReference type="InterPro" id="IPR056884">
    <property type="entry name" value="NPHP3-like_N"/>
</dbReference>
<dbReference type="Pfam" id="PF12796">
    <property type="entry name" value="Ank_2"/>
    <property type="match status" value="1"/>
</dbReference>
<feature type="repeat" description="ANK" evidence="2">
    <location>
        <begin position="913"/>
        <end position="941"/>
    </location>
</feature>
<feature type="region of interest" description="Disordered" evidence="4">
    <location>
        <begin position="16"/>
        <end position="61"/>
    </location>
</feature>
<dbReference type="Proteomes" id="UP001166286">
    <property type="component" value="Unassembled WGS sequence"/>
</dbReference>
<feature type="domain" description="NWD NACHT-NTPase N-terminal" evidence="5">
    <location>
        <begin position="105"/>
        <end position="312"/>
    </location>
</feature>